<dbReference type="InterPro" id="IPR039261">
    <property type="entry name" value="FNR_nucleotide-bd"/>
</dbReference>
<feature type="transmembrane region" description="Helical" evidence="1">
    <location>
        <begin position="231"/>
        <end position="251"/>
    </location>
</feature>
<dbReference type="PANTHER" id="PTHR33927">
    <property type="entry name" value="TRANSMEMBRANE PROTEIN"/>
    <property type="match status" value="1"/>
</dbReference>
<proteinExistence type="predicted"/>
<evidence type="ECO:0000313" key="3">
    <source>
        <dbReference type="Proteomes" id="UP000230605"/>
    </source>
</evidence>
<feature type="transmembrane region" description="Helical" evidence="1">
    <location>
        <begin position="272"/>
        <end position="293"/>
    </location>
</feature>
<gene>
    <name evidence="2" type="ORF">CB0940_02948</name>
</gene>
<evidence type="ECO:0000256" key="1">
    <source>
        <dbReference type="SAM" id="Phobius"/>
    </source>
</evidence>
<comment type="caution">
    <text evidence="2">The sequence shown here is derived from an EMBL/GenBank/DDBJ whole genome shotgun (WGS) entry which is preliminary data.</text>
</comment>
<dbReference type="SUPFAM" id="SSF52343">
    <property type="entry name" value="Ferredoxin reductase-like, C-terminal NADP-linked domain"/>
    <property type="match status" value="1"/>
</dbReference>
<feature type="transmembrane region" description="Helical" evidence="1">
    <location>
        <begin position="124"/>
        <end position="142"/>
    </location>
</feature>
<feature type="transmembrane region" description="Helical" evidence="1">
    <location>
        <begin position="305"/>
        <end position="323"/>
    </location>
</feature>
<feature type="transmembrane region" description="Helical" evidence="1">
    <location>
        <begin position="199"/>
        <end position="225"/>
    </location>
</feature>
<evidence type="ECO:0008006" key="4">
    <source>
        <dbReference type="Google" id="ProtNLM"/>
    </source>
</evidence>
<keyword evidence="1" id="KW-0472">Membrane</keyword>
<reference evidence="2 3" key="1">
    <citation type="submission" date="2015-10" db="EMBL/GenBank/DDBJ databases">
        <title>The cercosporin biosynthetic gene cluster was horizontally transferred to several fungal lineages and shown to be expanded in Cercospora beticola based on microsynteny with recipient genomes.</title>
        <authorList>
            <person name="De Jonge R."/>
            <person name="Ebert M.K."/>
            <person name="Suttle J.C."/>
            <person name="Jurick Ii W.M."/>
            <person name="Secor G.A."/>
            <person name="Thomma B.P."/>
            <person name="Van De Peer Y."/>
            <person name="Bolton M.D."/>
        </authorList>
    </citation>
    <scope>NUCLEOTIDE SEQUENCE [LARGE SCALE GENOMIC DNA]</scope>
    <source>
        <strain evidence="2 3">09-40</strain>
    </source>
</reference>
<dbReference type="Proteomes" id="UP000230605">
    <property type="component" value="Chromosome 3"/>
</dbReference>
<dbReference type="EMBL" id="LKMD01000101">
    <property type="protein sequence ID" value="PIB00084.1"/>
    <property type="molecule type" value="Genomic_DNA"/>
</dbReference>
<protein>
    <recommendedName>
        <fullName evidence="4">Integral membrane protein TmpA</fullName>
    </recommendedName>
</protein>
<sequence length="533" mass="59896">MQYHCTTTDSSSTHSTFLSPALAKMLPPPSSTYEKMEDDEEFRKPSLYSMATSEFSNQSSLTDVSLLQNKATISEEDLKLQYADRIAKKEFLESYMAKYPMPELTGHLPWKKFRHGWFTAYRRLFTFVFVVNLVAILLLAVLRPHTTFDTASIGVASNILASVLVRHDNLANGWIKLTHTFGKWPLFLRRRAVRIYSHGGIHSGCGASATMWFIYFSVLVVIQPLKDDQNLLRVALFITTGVILACLLAIVGMSHPTFRIKHHNVWEMSHRYIGWFVTAMIWVLVVITCAASSKPLSTALLESPPFWCTLIVTILLIYPWAIMRKRSFTATQLSDHALKCDFDYRLPSVGHSIRIASSPMGDYHTFATIPRADGKQGFSVVISNAGDWTKKMIEPGSRQDKLWTRGRVFLGVMEVPMLFKPLVIAATGSGISPCMAFMNTHPNWPIRLVWSTRNPTVTYGKDVMDLVLRADPNAIIIDTKLTGRPNMNALVYAAAKEIQAEAVLLVSTQPVTKSLTFEMEARGVYVISPIFDA</sequence>
<dbReference type="PANTHER" id="PTHR33927:SF5">
    <property type="entry name" value="ENZYME, PUTATIVE (AFU_ORTHOLOGUE AFUA_8G01222)-RELATED"/>
    <property type="match status" value="1"/>
</dbReference>
<organism evidence="2 3">
    <name type="scientific">Cercospora beticola</name>
    <name type="common">Sugarbeet leaf spot fungus</name>
    <dbReference type="NCBI Taxonomy" id="122368"/>
    <lineage>
        <taxon>Eukaryota</taxon>
        <taxon>Fungi</taxon>
        <taxon>Dikarya</taxon>
        <taxon>Ascomycota</taxon>
        <taxon>Pezizomycotina</taxon>
        <taxon>Dothideomycetes</taxon>
        <taxon>Dothideomycetidae</taxon>
        <taxon>Mycosphaerellales</taxon>
        <taxon>Mycosphaerellaceae</taxon>
        <taxon>Cercospora</taxon>
    </lineage>
</organism>
<dbReference type="AlphaFoldDB" id="A0A2G5I6H2"/>
<keyword evidence="1" id="KW-1133">Transmembrane helix</keyword>
<keyword evidence="1" id="KW-0812">Transmembrane</keyword>
<dbReference type="OrthoDB" id="3142841at2759"/>
<dbReference type="InterPro" id="IPR052979">
    <property type="entry name" value="Adenylate-forming_domain"/>
</dbReference>
<accession>A0A2G5I6H2</accession>
<name>A0A2G5I6H2_CERBT</name>
<evidence type="ECO:0000313" key="2">
    <source>
        <dbReference type="EMBL" id="PIB00084.1"/>
    </source>
</evidence>